<evidence type="ECO:0000256" key="1">
    <source>
        <dbReference type="SAM" id="SignalP"/>
    </source>
</evidence>
<keyword evidence="1" id="KW-0732">Signal</keyword>
<evidence type="ECO:0000313" key="5">
    <source>
        <dbReference type="Proteomes" id="UP000184089"/>
    </source>
</evidence>
<evidence type="ECO:0000313" key="3">
    <source>
        <dbReference type="EMBL" id="MZL68784.1"/>
    </source>
</evidence>
<dbReference type="Proteomes" id="UP000184089">
    <property type="component" value="Unassembled WGS sequence"/>
</dbReference>
<keyword evidence="6" id="KW-1185">Reference proteome</keyword>
<dbReference type="EMBL" id="FQVY01000001">
    <property type="protein sequence ID" value="SHF71875.1"/>
    <property type="molecule type" value="Genomic_DNA"/>
</dbReference>
<organism evidence="4 5">
    <name type="scientific">Bittarella massiliensis</name>
    <name type="common">ex Durand et al. 2017</name>
    <dbReference type="NCBI Taxonomy" id="1720313"/>
    <lineage>
        <taxon>Bacteria</taxon>
        <taxon>Bacillati</taxon>
        <taxon>Bacillota</taxon>
        <taxon>Clostridia</taxon>
        <taxon>Eubacteriales</taxon>
        <taxon>Oscillospiraceae</taxon>
        <taxon>Bittarella (ex Durand et al. 2017)</taxon>
    </lineage>
</organism>
<dbReference type="InterPro" id="IPR025164">
    <property type="entry name" value="Toastrack_DUF4097"/>
</dbReference>
<evidence type="ECO:0000259" key="2">
    <source>
        <dbReference type="Pfam" id="PF13349"/>
    </source>
</evidence>
<reference evidence="5" key="1">
    <citation type="submission" date="2016-11" db="EMBL/GenBank/DDBJ databases">
        <authorList>
            <person name="Jaros S."/>
            <person name="Januszkiewicz K."/>
            <person name="Wedrychowicz H."/>
        </authorList>
    </citation>
    <scope>NUCLEOTIDE SEQUENCE [LARGE SCALE GENOMIC DNA]</scope>
    <source>
        <strain evidence="5">DSM 4029</strain>
    </source>
</reference>
<proteinExistence type="predicted"/>
<feature type="signal peptide" evidence="1">
    <location>
        <begin position="1"/>
        <end position="27"/>
    </location>
</feature>
<reference evidence="4" key="2">
    <citation type="submission" date="2016-11" db="EMBL/GenBank/DDBJ databases">
        <authorList>
            <person name="Varghese N."/>
            <person name="Submissions S."/>
        </authorList>
    </citation>
    <scope>NUCLEOTIDE SEQUENCE</scope>
    <source>
        <strain evidence="4">DSM 4029</strain>
    </source>
</reference>
<dbReference type="AlphaFoldDB" id="A0AAQ1MBG5"/>
<dbReference type="Pfam" id="PF13349">
    <property type="entry name" value="DUF4097"/>
    <property type="match status" value="1"/>
</dbReference>
<evidence type="ECO:0000313" key="6">
    <source>
        <dbReference type="Proteomes" id="UP000474718"/>
    </source>
</evidence>
<dbReference type="EMBL" id="WWVX01000001">
    <property type="protein sequence ID" value="MZL68784.1"/>
    <property type="molecule type" value="Genomic_DNA"/>
</dbReference>
<dbReference type="Proteomes" id="UP000474718">
    <property type="component" value="Unassembled WGS sequence"/>
</dbReference>
<dbReference type="Gene3D" id="2.160.20.120">
    <property type="match status" value="1"/>
</dbReference>
<feature type="domain" description="DUF4097" evidence="2">
    <location>
        <begin position="55"/>
        <end position="250"/>
    </location>
</feature>
<protein>
    <submittedName>
        <fullName evidence="4">DUF4097 and DUF4098 domain-containing protein YvlB</fullName>
    </submittedName>
    <submittedName>
        <fullName evidence="3">DUF4097 family beta strand repeat protein</fullName>
    </submittedName>
</protein>
<accession>A0AAQ1MBG5</accession>
<reference evidence="3 6" key="3">
    <citation type="journal article" date="2019" name="Nat. Med.">
        <title>A library of human gut bacterial isolates paired with longitudinal multiomics data enables mechanistic microbiome research.</title>
        <authorList>
            <person name="Poyet M."/>
            <person name="Groussin M."/>
            <person name="Gibbons S.M."/>
            <person name="Avila-Pacheco J."/>
            <person name="Jiang X."/>
            <person name="Kearney S.M."/>
            <person name="Perrotta A.R."/>
            <person name="Berdy B."/>
            <person name="Zhao S."/>
            <person name="Lieberman T.D."/>
            <person name="Swanson P.K."/>
            <person name="Smith M."/>
            <person name="Roesemann S."/>
            <person name="Alexander J.E."/>
            <person name="Rich S.A."/>
            <person name="Livny J."/>
            <person name="Vlamakis H."/>
            <person name="Clish C."/>
            <person name="Bullock K."/>
            <person name="Deik A."/>
            <person name="Scott J."/>
            <person name="Pierce K.A."/>
            <person name="Xavier R.J."/>
            <person name="Alm E.J."/>
        </authorList>
    </citation>
    <scope>NUCLEOTIDE SEQUENCE [LARGE SCALE GENOMIC DNA]</scope>
    <source>
        <strain evidence="3 6">BIOML-A2</strain>
    </source>
</reference>
<name>A0AAQ1MBG5_9FIRM</name>
<dbReference type="RefSeq" id="WP_021658647.1">
    <property type="nucleotide sequence ID" value="NZ_FQVY01000001.1"/>
</dbReference>
<sequence length="379" mass="41124">MKHIRGWLIAAAALCVAGALLAGGAFAMVGFDVWQLDATNDEIEEKSYSAPAAGVEEIRLELGNRRVEILPAEGTEIALEYTETKYCKFEITNENGVLRVRSVNTERHYNWLRRVWSGMFSGLNEARTRCVLRVPQDYQKLLSVRTTNGKISCNGMERLAGLSLDTSNAAIEVESCTLPQLKASTTNARIELEDLSVEGTTTLSTTNGSLHLTQVKAGRLEMKTTNSSIDLDSVTASGELEAETRNGTIKGRALDVGNTLWLKTTNGSLTLEDSQAGVATVETTNAAVRLERIACRKTFTATSKNGRVEFERMEATTANFKTTNASIKGSFVGSQGDYNYRCTTTNGKSNLGESGGTGAQKQFYCTTTNGNIDISFTQS</sequence>
<evidence type="ECO:0000313" key="4">
    <source>
        <dbReference type="EMBL" id="SHF71875.1"/>
    </source>
</evidence>
<gene>
    <name evidence="3" type="ORF">GT747_03215</name>
    <name evidence="4" type="ORF">SAMN05444424_0445</name>
</gene>
<feature type="chain" id="PRO_5043031373" evidence="1">
    <location>
        <begin position="28"/>
        <end position="379"/>
    </location>
</feature>
<comment type="caution">
    <text evidence="4">The sequence shown here is derived from an EMBL/GenBank/DDBJ whole genome shotgun (WGS) entry which is preliminary data.</text>
</comment>